<dbReference type="Proteomes" id="UP000607559">
    <property type="component" value="Unassembled WGS sequence"/>
</dbReference>
<keyword evidence="3" id="KW-1185">Reference proteome</keyword>
<sequence>MIMKIPQKLALPYTRARINILSLASPRKAAIKAFRLFCTPQQRVTKKGSAFFQQGQPLSFRYNNHTVRGRHWPSVEPSKKKVLIAHGFESASPNFEGYVAALVQKGYEVVAFDAPAHGASGGSRILLPDYVNVLRTIEQNHGPFHSYLGHSLGGLALALFLENSPHNKVTRLVLVAPAVETTLAVDNFARLLRLSPEVVREMDDYVQETSGHHFAWYSLRRAFHHISADTLYVQDEADRVTPFKDALLVQKDGHSNIRFIFTKGLGHRKVYKDETVMHRIVGFL</sequence>
<proteinExistence type="predicted"/>
<dbReference type="Gene3D" id="3.40.50.1820">
    <property type="entry name" value="alpha/beta hydrolase"/>
    <property type="match status" value="1"/>
</dbReference>
<dbReference type="GO" id="GO:0016787">
    <property type="term" value="F:hydrolase activity"/>
    <property type="evidence" value="ECO:0007669"/>
    <property type="project" value="UniProtKB-KW"/>
</dbReference>
<accession>A0A8J2XQ46</accession>
<evidence type="ECO:0000259" key="1">
    <source>
        <dbReference type="Pfam" id="PF12146"/>
    </source>
</evidence>
<dbReference type="InterPro" id="IPR029058">
    <property type="entry name" value="AB_hydrolase_fold"/>
</dbReference>
<organism evidence="2 3">
    <name type="scientific">Puia dinghuensis</name>
    <dbReference type="NCBI Taxonomy" id="1792502"/>
    <lineage>
        <taxon>Bacteria</taxon>
        <taxon>Pseudomonadati</taxon>
        <taxon>Bacteroidota</taxon>
        <taxon>Chitinophagia</taxon>
        <taxon>Chitinophagales</taxon>
        <taxon>Chitinophagaceae</taxon>
        <taxon>Puia</taxon>
    </lineage>
</organism>
<evidence type="ECO:0000313" key="3">
    <source>
        <dbReference type="Proteomes" id="UP000607559"/>
    </source>
</evidence>
<reference evidence="2" key="2">
    <citation type="submission" date="2020-09" db="EMBL/GenBank/DDBJ databases">
        <authorList>
            <person name="Sun Q."/>
            <person name="Zhou Y."/>
        </authorList>
    </citation>
    <scope>NUCLEOTIDE SEQUENCE</scope>
    <source>
        <strain evidence="2">CGMCC 1.15448</strain>
    </source>
</reference>
<dbReference type="EMBL" id="BMJC01000001">
    <property type="protein sequence ID" value="GGA83689.1"/>
    <property type="molecule type" value="Genomic_DNA"/>
</dbReference>
<reference evidence="2" key="1">
    <citation type="journal article" date="2014" name="Int. J. Syst. Evol. Microbiol.">
        <title>Complete genome sequence of Corynebacterium casei LMG S-19264T (=DSM 44701T), isolated from a smear-ripened cheese.</title>
        <authorList>
            <consortium name="US DOE Joint Genome Institute (JGI-PGF)"/>
            <person name="Walter F."/>
            <person name="Albersmeier A."/>
            <person name="Kalinowski J."/>
            <person name="Ruckert C."/>
        </authorList>
    </citation>
    <scope>NUCLEOTIDE SEQUENCE</scope>
    <source>
        <strain evidence="2">CGMCC 1.15448</strain>
    </source>
</reference>
<keyword evidence="2" id="KW-0378">Hydrolase</keyword>
<dbReference type="SUPFAM" id="SSF53474">
    <property type="entry name" value="alpha/beta-Hydrolases"/>
    <property type="match status" value="1"/>
</dbReference>
<dbReference type="Pfam" id="PF12146">
    <property type="entry name" value="Hydrolase_4"/>
    <property type="match status" value="1"/>
</dbReference>
<dbReference type="InterPro" id="IPR051044">
    <property type="entry name" value="MAG_DAG_Lipase"/>
</dbReference>
<name>A0A8J2XQ46_9BACT</name>
<dbReference type="PANTHER" id="PTHR11614">
    <property type="entry name" value="PHOSPHOLIPASE-RELATED"/>
    <property type="match status" value="1"/>
</dbReference>
<evidence type="ECO:0000313" key="2">
    <source>
        <dbReference type="EMBL" id="GGA83689.1"/>
    </source>
</evidence>
<protein>
    <submittedName>
        <fullName evidence="2">Alpha/beta hydrolase</fullName>
    </submittedName>
</protein>
<dbReference type="InterPro" id="IPR022742">
    <property type="entry name" value="Hydrolase_4"/>
</dbReference>
<dbReference type="AlphaFoldDB" id="A0A8J2XQ46"/>
<comment type="caution">
    <text evidence="2">The sequence shown here is derived from an EMBL/GenBank/DDBJ whole genome shotgun (WGS) entry which is preliminary data.</text>
</comment>
<feature type="domain" description="Serine aminopeptidase S33" evidence="1">
    <location>
        <begin position="77"/>
        <end position="194"/>
    </location>
</feature>
<gene>
    <name evidence="2" type="ORF">GCM10011511_03500</name>
</gene>